<feature type="domain" description="Anti-sigma K factor RskA C-terminal" evidence="3">
    <location>
        <begin position="93"/>
        <end position="251"/>
    </location>
</feature>
<keyword evidence="5" id="KW-1185">Reference proteome</keyword>
<evidence type="ECO:0000256" key="2">
    <source>
        <dbReference type="SAM" id="Phobius"/>
    </source>
</evidence>
<evidence type="ECO:0000313" key="5">
    <source>
        <dbReference type="Proteomes" id="UP000515514"/>
    </source>
</evidence>
<dbReference type="Pfam" id="PF10099">
    <property type="entry name" value="RskA_C"/>
    <property type="match status" value="1"/>
</dbReference>
<sequence>MNKDEIIGSGALELYISGSLPADDVIEVEKAILKYPEVKAEVEKIEASLITLAEAVAPPLSAIVWTYILESVKNVRYLSDDKKHSNWSAITGWAAAVLAIAGIFWMVNKNSALEDQIQVTTSENDTLKENLLDTETELAEANNILEIIRSKDYNTINLPGNIPVAPEAYAKVYFNKKENLAYIDASGLPEVPEGKVYQVWSLILDPLTPRSMGLLDDVTKVENGIYKFENIPDPEAFGITLEPAGGSETPTLTQLYTLGAVSP</sequence>
<keyword evidence="1" id="KW-0175">Coiled coil</keyword>
<dbReference type="GO" id="GO:0016989">
    <property type="term" value="F:sigma factor antagonist activity"/>
    <property type="evidence" value="ECO:0007669"/>
    <property type="project" value="TreeGrafter"/>
</dbReference>
<dbReference type="Proteomes" id="UP000515514">
    <property type="component" value="Chromosome"/>
</dbReference>
<evidence type="ECO:0000256" key="1">
    <source>
        <dbReference type="SAM" id="Coils"/>
    </source>
</evidence>
<dbReference type="KEGG" id="alti:ALE3EI_1918"/>
<proteinExistence type="predicted"/>
<dbReference type="AlphaFoldDB" id="A0A7G8PVU9"/>
<organism evidence="4 5">
    <name type="scientific">Constantimarinum furrinae</name>
    <dbReference type="NCBI Taxonomy" id="2562285"/>
    <lineage>
        <taxon>Bacteria</taxon>
        <taxon>Pseudomonadati</taxon>
        <taxon>Bacteroidota</taxon>
        <taxon>Flavobacteriia</taxon>
        <taxon>Flavobacteriales</taxon>
        <taxon>Flavobacteriaceae</taxon>
        <taxon>Altibacter/Constantimarinum group</taxon>
        <taxon>Constantimarinum</taxon>
    </lineage>
</organism>
<feature type="coiled-coil region" evidence="1">
    <location>
        <begin position="110"/>
        <end position="151"/>
    </location>
</feature>
<feature type="transmembrane region" description="Helical" evidence="2">
    <location>
        <begin position="49"/>
        <end position="68"/>
    </location>
</feature>
<dbReference type="EMBL" id="CP052909">
    <property type="protein sequence ID" value="QNJ98465.1"/>
    <property type="molecule type" value="Genomic_DNA"/>
</dbReference>
<protein>
    <recommendedName>
        <fullName evidence="3">Anti-sigma K factor RskA C-terminal domain-containing protein</fullName>
    </recommendedName>
</protein>
<dbReference type="InterPro" id="IPR018764">
    <property type="entry name" value="RskA_C"/>
</dbReference>
<name>A0A7G8PVU9_9FLAO</name>
<dbReference type="RefSeq" id="WP_186988134.1">
    <property type="nucleotide sequence ID" value="NZ_CP052909.1"/>
</dbReference>
<feature type="transmembrane region" description="Helical" evidence="2">
    <location>
        <begin position="88"/>
        <end position="107"/>
    </location>
</feature>
<gene>
    <name evidence="4" type="ORF">ALE3EI_1918</name>
</gene>
<reference evidence="4 5" key="1">
    <citation type="submission" date="2020-04" db="EMBL/GenBank/DDBJ databases">
        <title>Genome sequence of Altibacter aquimarinus strain ALE3EI.</title>
        <authorList>
            <person name="Oh H.-M."/>
            <person name="Jang D."/>
        </authorList>
    </citation>
    <scope>NUCLEOTIDE SEQUENCE [LARGE SCALE GENOMIC DNA]</scope>
    <source>
        <strain evidence="4 5">ALE3EI</strain>
    </source>
</reference>
<dbReference type="PANTHER" id="PTHR37461">
    <property type="entry name" value="ANTI-SIGMA-K FACTOR RSKA"/>
    <property type="match status" value="1"/>
</dbReference>
<keyword evidence="2" id="KW-0472">Membrane</keyword>
<dbReference type="PANTHER" id="PTHR37461:SF1">
    <property type="entry name" value="ANTI-SIGMA-K FACTOR RSKA"/>
    <property type="match status" value="1"/>
</dbReference>
<keyword evidence="2" id="KW-0812">Transmembrane</keyword>
<keyword evidence="2" id="KW-1133">Transmembrane helix</keyword>
<dbReference type="GO" id="GO:0005886">
    <property type="term" value="C:plasma membrane"/>
    <property type="evidence" value="ECO:0007669"/>
    <property type="project" value="InterPro"/>
</dbReference>
<accession>A0A7G8PVU9</accession>
<dbReference type="GO" id="GO:0006417">
    <property type="term" value="P:regulation of translation"/>
    <property type="evidence" value="ECO:0007669"/>
    <property type="project" value="TreeGrafter"/>
</dbReference>
<dbReference type="InterPro" id="IPR051474">
    <property type="entry name" value="Anti-sigma-K/W_factor"/>
</dbReference>
<evidence type="ECO:0000313" key="4">
    <source>
        <dbReference type="EMBL" id="QNJ98465.1"/>
    </source>
</evidence>
<evidence type="ECO:0000259" key="3">
    <source>
        <dbReference type="Pfam" id="PF10099"/>
    </source>
</evidence>